<protein>
    <submittedName>
        <fullName evidence="2">Uncharacterized protein</fullName>
    </submittedName>
</protein>
<dbReference type="AlphaFoldDB" id="A0AA35LTD9"/>
<feature type="region of interest" description="Disordered" evidence="1">
    <location>
        <begin position="1"/>
        <end position="20"/>
    </location>
</feature>
<proteinExistence type="predicted"/>
<feature type="compositionally biased region" description="Basic residues" evidence="1">
    <location>
        <begin position="1"/>
        <end position="10"/>
    </location>
</feature>
<accession>A0AA35LTD9</accession>
<evidence type="ECO:0000313" key="3">
    <source>
        <dbReference type="Proteomes" id="UP001160390"/>
    </source>
</evidence>
<organism evidence="2 3">
    <name type="scientific">Clonostachys chloroleuca</name>
    <dbReference type="NCBI Taxonomy" id="1926264"/>
    <lineage>
        <taxon>Eukaryota</taxon>
        <taxon>Fungi</taxon>
        <taxon>Dikarya</taxon>
        <taxon>Ascomycota</taxon>
        <taxon>Pezizomycotina</taxon>
        <taxon>Sordariomycetes</taxon>
        <taxon>Hypocreomycetidae</taxon>
        <taxon>Hypocreales</taxon>
        <taxon>Bionectriaceae</taxon>
        <taxon>Clonostachys</taxon>
    </lineage>
</organism>
<gene>
    <name evidence="2" type="ORF">CCHLO57077_00015751</name>
</gene>
<sequence>MRHIFSKKRERGAGSLDGDDLIENQVSLPRAPQRNDASLPTLSHLSTEVIAMIIDVLYNDSPASANEIVCTSSFYYHLTRYRQYREACMAISTTTNEVAFQNRLVVVEKEGLLPAIRRVRVRIGAIDKEKCTTTMIEFIGKMITLTDLEWCYAKNIKISTCVPN</sequence>
<name>A0AA35LTD9_9HYPO</name>
<dbReference type="Proteomes" id="UP001160390">
    <property type="component" value="Unassembled WGS sequence"/>
</dbReference>
<dbReference type="EMBL" id="CABFNP030000627">
    <property type="protein sequence ID" value="CAI6067161.1"/>
    <property type="molecule type" value="Genomic_DNA"/>
</dbReference>
<evidence type="ECO:0000313" key="2">
    <source>
        <dbReference type="EMBL" id="CAI6067161.1"/>
    </source>
</evidence>
<comment type="caution">
    <text evidence="2">The sequence shown here is derived from an EMBL/GenBank/DDBJ whole genome shotgun (WGS) entry which is preliminary data.</text>
</comment>
<reference evidence="2" key="1">
    <citation type="submission" date="2023-01" db="EMBL/GenBank/DDBJ databases">
        <authorList>
            <person name="Piombo E."/>
        </authorList>
    </citation>
    <scope>NUCLEOTIDE SEQUENCE</scope>
</reference>
<evidence type="ECO:0000256" key="1">
    <source>
        <dbReference type="SAM" id="MobiDB-lite"/>
    </source>
</evidence>
<keyword evidence="3" id="KW-1185">Reference proteome</keyword>